<feature type="region of interest" description="Disordered" evidence="1">
    <location>
        <begin position="14"/>
        <end position="145"/>
    </location>
</feature>
<accession>A0ABD3MLB5</accession>
<dbReference type="EMBL" id="JALLAZ020001820">
    <property type="protein sequence ID" value="KAL3762741.1"/>
    <property type="molecule type" value="Genomic_DNA"/>
</dbReference>
<feature type="compositionally biased region" description="Low complexity" evidence="1">
    <location>
        <begin position="92"/>
        <end position="108"/>
    </location>
</feature>
<organism evidence="2 3">
    <name type="scientific">Stephanodiscus triporus</name>
    <dbReference type="NCBI Taxonomy" id="2934178"/>
    <lineage>
        <taxon>Eukaryota</taxon>
        <taxon>Sar</taxon>
        <taxon>Stramenopiles</taxon>
        <taxon>Ochrophyta</taxon>
        <taxon>Bacillariophyta</taxon>
        <taxon>Coscinodiscophyceae</taxon>
        <taxon>Thalassiosirophycidae</taxon>
        <taxon>Stephanodiscales</taxon>
        <taxon>Stephanodiscaceae</taxon>
        <taxon>Stephanodiscus</taxon>
    </lineage>
</organism>
<gene>
    <name evidence="2" type="ORF">ACHAW5_006552</name>
</gene>
<dbReference type="Proteomes" id="UP001530315">
    <property type="component" value="Unassembled WGS sequence"/>
</dbReference>
<name>A0ABD3MLB5_9STRA</name>
<reference evidence="2 3" key="1">
    <citation type="submission" date="2024-10" db="EMBL/GenBank/DDBJ databases">
        <title>Updated reference genomes for cyclostephanoid diatoms.</title>
        <authorList>
            <person name="Roberts W.R."/>
            <person name="Alverson A.J."/>
        </authorList>
    </citation>
    <scope>NUCLEOTIDE SEQUENCE [LARGE SCALE GENOMIC DNA]</scope>
    <source>
        <strain evidence="2 3">AJA276-08</strain>
    </source>
</reference>
<protein>
    <submittedName>
        <fullName evidence="2">Uncharacterized protein</fullName>
    </submittedName>
</protein>
<evidence type="ECO:0000313" key="2">
    <source>
        <dbReference type="EMBL" id="KAL3762741.1"/>
    </source>
</evidence>
<keyword evidence="3" id="KW-1185">Reference proteome</keyword>
<feature type="compositionally biased region" description="Acidic residues" evidence="1">
    <location>
        <begin position="241"/>
        <end position="264"/>
    </location>
</feature>
<comment type="caution">
    <text evidence="2">The sequence shown here is derived from an EMBL/GenBank/DDBJ whole genome shotgun (WGS) entry which is preliminary data.</text>
</comment>
<evidence type="ECO:0000313" key="3">
    <source>
        <dbReference type="Proteomes" id="UP001530315"/>
    </source>
</evidence>
<sequence>MSNALFAASLAPLSVSSDTPFDSNVSGGRRGRERSIFQQRPRDAAVQPGPTSVAVSRLSKTSSSSTSATTASPSRRRSRSFAAPTPVSAAAPCITGSGPSSSSSSCPPVILPPPARSSVSLSIRSRRSSYSDRASTSRPEQTRSLALSNCTAAAVRRPTRLRRRRSSFLPVVPAVVEWRRRAYPDTRSSALPYSPHDESRSIAYRHSGRARRDSSAGGGTRTVECEADGAAGTIGGTGRECDDEDEDEDEDEEDDEYEDDDEYDGPLPSAEVGDDATAAYGRIEGWRETGR</sequence>
<evidence type="ECO:0000256" key="1">
    <source>
        <dbReference type="SAM" id="MobiDB-lite"/>
    </source>
</evidence>
<dbReference type="AlphaFoldDB" id="A0ABD3MLB5"/>
<feature type="compositionally biased region" description="Low complexity" evidence="1">
    <location>
        <begin position="52"/>
        <end position="73"/>
    </location>
</feature>
<feature type="compositionally biased region" description="Polar residues" evidence="1">
    <location>
        <begin position="14"/>
        <end position="26"/>
    </location>
</feature>
<feature type="region of interest" description="Disordered" evidence="1">
    <location>
        <begin position="186"/>
        <end position="291"/>
    </location>
</feature>
<proteinExistence type="predicted"/>